<dbReference type="Gene3D" id="1.10.1670.10">
    <property type="entry name" value="Helix-hairpin-Helix base-excision DNA repair enzymes (C-terminal)"/>
    <property type="match status" value="1"/>
</dbReference>
<keyword evidence="3 10" id="KW-0479">Metal-binding</keyword>
<dbReference type="EMBL" id="JBBNOP010000003">
    <property type="protein sequence ID" value="MEQ3362427.1"/>
    <property type="molecule type" value="Genomic_DNA"/>
</dbReference>
<dbReference type="SMART" id="SM00478">
    <property type="entry name" value="ENDO3c"/>
    <property type="match status" value="1"/>
</dbReference>
<dbReference type="Pfam" id="PF00730">
    <property type="entry name" value="HhH-GPD"/>
    <property type="match status" value="1"/>
</dbReference>
<evidence type="ECO:0000256" key="4">
    <source>
        <dbReference type="ARBA" id="ARBA00022763"/>
    </source>
</evidence>
<dbReference type="NCBIfam" id="TIGR01083">
    <property type="entry name" value="nth"/>
    <property type="match status" value="1"/>
</dbReference>
<dbReference type="InterPro" id="IPR004035">
    <property type="entry name" value="Endouclease-III_FeS-bd_BS"/>
</dbReference>
<dbReference type="HAMAP" id="MF_00942">
    <property type="entry name" value="Nth"/>
    <property type="match status" value="1"/>
</dbReference>
<keyword evidence="10" id="KW-0238">DNA-binding</keyword>
<sequence>MPRETKQAKLERALAVADRMNEHYPQAECALHYGGDPFRLTIAVLLSAQTTDKGVNKVTPALWEKYPTPADLAQADPTDVENILRTIGFYRAKAANCIKTAQMVVSDFGGEIPRDIDELQKLPGVGRKTANVVLNEAFGIVEGIAVDTHVFRIAHKLKFSNADTPAKTETDLLKLYPRQYWGPINHQWVLFGRETCIARRPKCETCFINDLCPTYAASLKKTEKRTAAN</sequence>
<gene>
    <name evidence="10 13" type="primary">nth</name>
    <name evidence="13" type="ORF">AAA083_05490</name>
</gene>
<dbReference type="Pfam" id="PF00633">
    <property type="entry name" value="HHH"/>
    <property type="match status" value="1"/>
</dbReference>
<comment type="caution">
    <text evidence="13">The sequence shown here is derived from an EMBL/GenBank/DDBJ whole genome shotgun (WGS) entry which is preliminary data.</text>
</comment>
<dbReference type="SUPFAM" id="SSF48150">
    <property type="entry name" value="DNA-glycosylase"/>
    <property type="match status" value="1"/>
</dbReference>
<evidence type="ECO:0000313" key="13">
    <source>
        <dbReference type="EMBL" id="MEQ3362427.1"/>
    </source>
</evidence>
<keyword evidence="9 10" id="KW-0326">Glycosidase</keyword>
<reference evidence="13 14" key="1">
    <citation type="submission" date="2024-04" db="EMBL/GenBank/DDBJ databases">
        <title>Human intestinal bacterial collection.</title>
        <authorList>
            <person name="Pauvert C."/>
            <person name="Hitch T.C.A."/>
            <person name="Clavel T."/>
        </authorList>
    </citation>
    <scope>NUCLEOTIDE SEQUENCE [LARGE SCALE GENOMIC DNA]</scope>
    <source>
        <strain evidence="13 14">CLA-KB-H42</strain>
    </source>
</reference>
<dbReference type="PANTHER" id="PTHR10359:SF18">
    <property type="entry name" value="ENDONUCLEASE III"/>
    <property type="match status" value="1"/>
</dbReference>
<dbReference type="InterPro" id="IPR003583">
    <property type="entry name" value="Hlx-hairpin-Hlx_DNA-bd_motif"/>
</dbReference>
<comment type="catalytic activity">
    <reaction evidence="10">
        <text>2'-deoxyribonucleotide-(2'-deoxyribose 5'-phosphate)-2'-deoxyribonucleotide-DNA = a 3'-end 2'-deoxyribonucleotide-(2,3-dehydro-2,3-deoxyribose 5'-phosphate)-DNA + a 5'-end 5'-phospho-2'-deoxyribonucleoside-DNA + H(+)</text>
        <dbReference type="Rhea" id="RHEA:66592"/>
        <dbReference type="Rhea" id="RHEA-COMP:13180"/>
        <dbReference type="Rhea" id="RHEA-COMP:16897"/>
        <dbReference type="Rhea" id="RHEA-COMP:17067"/>
        <dbReference type="ChEBI" id="CHEBI:15378"/>
        <dbReference type="ChEBI" id="CHEBI:136412"/>
        <dbReference type="ChEBI" id="CHEBI:157695"/>
        <dbReference type="ChEBI" id="CHEBI:167181"/>
        <dbReference type="EC" id="4.2.99.18"/>
    </reaction>
</comment>
<proteinExistence type="inferred from homology"/>
<feature type="binding site" evidence="10">
    <location>
        <position position="196"/>
    </location>
    <ligand>
        <name>[4Fe-4S] cluster</name>
        <dbReference type="ChEBI" id="CHEBI:49883"/>
    </ligand>
</feature>
<keyword evidence="7 10" id="KW-0411">Iron-sulfur</keyword>
<dbReference type="InterPro" id="IPR003651">
    <property type="entry name" value="Endonuclease3_FeS-loop_motif"/>
</dbReference>
<feature type="domain" description="Helix-hairpin-helix DNA-binding motif class 1" evidence="11">
    <location>
        <begin position="117"/>
        <end position="136"/>
    </location>
</feature>
<dbReference type="PROSITE" id="PS00764">
    <property type="entry name" value="ENDONUCLEASE_III_1"/>
    <property type="match status" value="1"/>
</dbReference>
<dbReference type="InterPro" id="IPR023170">
    <property type="entry name" value="HhH_base_excis_C"/>
</dbReference>
<keyword evidence="8 10" id="KW-0234">DNA repair</keyword>
<keyword evidence="13" id="KW-0255">Endonuclease</keyword>
<dbReference type="Gene3D" id="1.10.340.30">
    <property type="entry name" value="Hypothetical protein, domain 2"/>
    <property type="match status" value="1"/>
</dbReference>
<keyword evidence="4 10" id="KW-0227">DNA damage</keyword>
<evidence type="ECO:0000256" key="1">
    <source>
        <dbReference type="ARBA" id="ARBA00008343"/>
    </source>
</evidence>
<dbReference type="CDD" id="cd00056">
    <property type="entry name" value="ENDO3c"/>
    <property type="match status" value="1"/>
</dbReference>
<comment type="cofactor">
    <cofactor evidence="10">
        <name>[4Fe-4S] cluster</name>
        <dbReference type="ChEBI" id="CHEBI:49883"/>
    </cofactor>
    <text evidence="10">Binds 1 [4Fe-4S] cluster.</text>
</comment>
<dbReference type="SMART" id="SM00278">
    <property type="entry name" value="HhH1"/>
    <property type="match status" value="1"/>
</dbReference>
<evidence type="ECO:0000313" key="14">
    <source>
        <dbReference type="Proteomes" id="UP001487305"/>
    </source>
</evidence>
<keyword evidence="13" id="KW-0540">Nuclease</keyword>
<dbReference type="InterPro" id="IPR005759">
    <property type="entry name" value="Nth"/>
</dbReference>
<organism evidence="13 14">
    <name type="scientific">Raoultibacter massiliensis</name>
    <dbReference type="NCBI Taxonomy" id="1852371"/>
    <lineage>
        <taxon>Bacteria</taxon>
        <taxon>Bacillati</taxon>
        <taxon>Actinomycetota</taxon>
        <taxon>Coriobacteriia</taxon>
        <taxon>Eggerthellales</taxon>
        <taxon>Eggerthellaceae</taxon>
        <taxon>Raoultibacter</taxon>
    </lineage>
</organism>
<dbReference type="Proteomes" id="UP001487305">
    <property type="component" value="Unassembled WGS sequence"/>
</dbReference>
<keyword evidence="10 13" id="KW-0456">Lyase</keyword>
<dbReference type="Pfam" id="PF10576">
    <property type="entry name" value="EndIII_4Fe-2S"/>
    <property type="match status" value="1"/>
</dbReference>
<dbReference type="PROSITE" id="PS01155">
    <property type="entry name" value="ENDONUCLEASE_III_2"/>
    <property type="match status" value="1"/>
</dbReference>
<accession>A0ABV1JCL2</accession>
<dbReference type="GO" id="GO:0140078">
    <property type="term" value="F:class I DNA-(apurinic or apyrimidinic site) endonuclease activity"/>
    <property type="evidence" value="ECO:0007669"/>
    <property type="project" value="UniProtKB-EC"/>
</dbReference>
<dbReference type="RefSeq" id="WP_102374921.1">
    <property type="nucleotide sequence ID" value="NZ_DBFADM010000042.1"/>
</dbReference>
<feature type="binding site" evidence="10">
    <location>
        <position position="203"/>
    </location>
    <ligand>
        <name>[4Fe-4S] cluster</name>
        <dbReference type="ChEBI" id="CHEBI:49883"/>
    </ligand>
</feature>
<keyword evidence="14" id="KW-1185">Reference proteome</keyword>
<evidence type="ECO:0000256" key="9">
    <source>
        <dbReference type="ARBA" id="ARBA00023295"/>
    </source>
</evidence>
<dbReference type="PANTHER" id="PTHR10359">
    <property type="entry name" value="A/G-SPECIFIC ADENINE GLYCOSYLASE/ENDONUCLEASE III"/>
    <property type="match status" value="1"/>
</dbReference>
<protein>
    <recommendedName>
        <fullName evidence="10">Endonuclease III</fullName>
        <ecNumber evidence="10">4.2.99.18</ecNumber>
    </recommendedName>
    <alternativeName>
        <fullName evidence="10">DNA-(apurinic or apyrimidinic site) lyase</fullName>
    </alternativeName>
</protein>
<comment type="function">
    <text evidence="10">DNA repair enzyme that has both DNA N-glycosylase activity and AP-lyase activity. The DNA N-glycosylase activity releases various damaged pyrimidines from DNA by cleaving the N-glycosidic bond, leaving an AP (apurinic/apyrimidinic) site. The AP-lyase activity cleaves the phosphodiester bond 3' to the AP site by a beta-elimination, leaving a 3'-terminal unsaturated sugar and a product with a terminal 5'-phosphate.</text>
</comment>
<dbReference type="InterPro" id="IPR000445">
    <property type="entry name" value="HhH_motif"/>
</dbReference>
<comment type="similarity">
    <text evidence="1 10">Belongs to the Nth/MutY family.</text>
</comment>
<dbReference type="EC" id="4.2.99.18" evidence="10"/>
<feature type="domain" description="HhH-GPD" evidence="12">
    <location>
        <begin position="46"/>
        <end position="194"/>
    </location>
</feature>
<evidence type="ECO:0000256" key="2">
    <source>
        <dbReference type="ARBA" id="ARBA00022485"/>
    </source>
</evidence>
<dbReference type="InterPro" id="IPR004036">
    <property type="entry name" value="Endonuclease-III-like_CS2"/>
</dbReference>
<dbReference type="InterPro" id="IPR003265">
    <property type="entry name" value="HhH-GPD_domain"/>
</dbReference>
<dbReference type="SMART" id="SM00525">
    <property type="entry name" value="FES"/>
    <property type="match status" value="1"/>
</dbReference>
<evidence type="ECO:0000256" key="8">
    <source>
        <dbReference type="ARBA" id="ARBA00023204"/>
    </source>
</evidence>
<evidence type="ECO:0000259" key="11">
    <source>
        <dbReference type="SMART" id="SM00278"/>
    </source>
</evidence>
<evidence type="ECO:0000256" key="7">
    <source>
        <dbReference type="ARBA" id="ARBA00023014"/>
    </source>
</evidence>
<feature type="binding site" evidence="10">
    <location>
        <position position="212"/>
    </location>
    <ligand>
        <name>[4Fe-4S] cluster</name>
        <dbReference type="ChEBI" id="CHEBI:49883"/>
    </ligand>
</feature>
<dbReference type="PIRSF" id="PIRSF001435">
    <property type="entry name" value="Nth"/>
    <property type="match status" value="1"/>
</dbReference>
<feature type="binding site" evidence="10">
    <location>
        <position position="206"/>
    </location>
    <ligand>
        <name>[4Fe-4S] cluster</name>
        <dbReference type="ChEBI" id="CHEBI:49883"/>
    </ligand>
</feature>
<evidence type="ECO:0000259" key="12">
    <source>
        <dbReference type="SMART" id="SM00478"/>
    </source>
</evidence>
<dbReference type="InterPro" id="IPR011257">
    <property type="entry name" value="DNA_glycosylase"/>
</dbReference>
<keyword evidence="2 10" id="KW-0004">4Fe-4S</keyword>
<evidence type="ECO:0000256" key="5">
    <source>
        <dbReference type="ARBA" id="ARBA00022801"/>
    </source>
</evidence>
<evidence type="ECO:0000256" key="10">
    <source>
        <dbReference type="HAMAP-Rule" id="MF_00942"/>
    </source>
</evidence>
<keyword evidence="6 10" id="KW-0408">Iron</keyword>
<evidence type="ECO:0000256" key="3">
    <source>
        <dbReference type="ARBA" id="ARBA00022723"/>
    </source>
</evidence>
<name>A0ABV1JCL2_9ACTN</name>
<keyword evidence="5 10" id="KW-0378">Hydrolase</keyword>
<evidence type="ECO:0000256" key="6">
    <source>
        <dbReference type="ARBA" id="ARBA00023004"/>
    </source>
</evidence>